<evidence type="ECO:0000259" key="1">
    <source>
        <dbReference type="PROSITE" id="PS50043"/>
    </source>
</evidence>
<dbReference type="RefSeq" id="WP_015034685.1">
    <property type="nucleotide sequence ID" value="NC_018750.1"/>
</dbReference>
<dbReference type="SUPFAM" id="SSF46894">
    <property type="entry name" value="C-terminal effector domain of the bipartite response regulators"/>
    <property type="match status" value="1"/>
</dbReference>
<dbReference type="Proteomes" id="UP000006854">
    <property type="component" value="Chromosome"/>
</dbReference>
<dbReference type="PROSITE" id="PS50043">
    <property type="entry name" value="HTH_LUXR_2"/>
    <property type="match status" value="1"/>
</dbReference>
<keyword evidence="3" id="KW-1185">Reference proteome</keyword>
<reference evidence="2 3" key="1">
    <citation type="journal article" date="2011" name="BMC Genomics">
        <title>Genome-wide analysis of the role of GlnR in Streptomyces venezuelae provides new insights into global nitrogen regulation in actinomycetes.</title>
        <authorList>
            <person name="Pullan S.T."/>
            <person name="Bibb M.J."/>
            <person name="Merrick M."/>
        </authorList>
    </citation>
    <scope>NUCLEOTIDE SEQUENCE [LARGE SCALE GENOMIC DNA]</scope>
    <source>
        <strain evidence="2">ATCC 10712</strain>
    </source>
</reference>
<dbReference type="OrthoDB" id="4266042at2"/>
<dbReference type="PATRIC" id="fig|953739.5.peg.5708"/>
<dbReference type="InterPro" id="IPR036388">
    <property type="entry name" value="WH-like_DNA-bd_sf"/>
</dbReference>
<dbReference type="HOGENOM" id="CLU_056943_2_0_11"/>
<organism evidence="2 3">
    <name type="scientific">Streptomyces venezuelae (strain ATCC 10712 / CBS 650.69 / DSM 40230 / JCM 4526 / NBRC 13096 / PD 04745)</name>
    <dbReference type="NCBI Taxonomy" id="953739"/>
    <lineage>
        <taxon>Bacteria</taxon>
        <taxon>Bacillati</taxon>
        <taxon>Actinomycetota</taxon>
        <taxon>Actinomycetes</taxon>
        <taxon>Kitasatosporales</taxon>
        <taxon>Streptomycetaceae</taxon>
        <taxon>Streptomyces</taxon>
    </lineage>
</organism>
<dbReference type="KEGG" id="sve:SVEN_3484"/>
<dbReference type="InterPro" id="IPR000792">
    <property type="entry name" value="Tscrpt_reg_LuxR_C"/>
</dbReference>
<dbReference type="AlphaFoldDB" id="F2RBQ9"/>
<dbReference type="Pfam" id="PF13384">
    <property type="entry name" value="HTH_23"/>
    <property type="match status" value="1"/>
</dbReference>
<gene>
    <name evidence="2" type="ordered locus">SVEN_3484</name>
</gene>
<accession>F2RBQ9</accession>
<dbReference type="InterPro" id="IPR016032">
    <property type="entry name" value="Sig_transdc_resp-reg_C-effctor"/>
</dbReference>
<dbReference type="GeneID" id="51864045"/>
<dbReference type="PANTHER" id="PTHR34293:SF1">
    <property type="entry name" value="HTH-TYPE TRANSCRIPTIONAL REGULATOR TRMBL2"/>
    <property type="match status" value="1"/>
</dbReference>
<dbReference type="Gene3D" id="1.10.10.10">
    <property type="entry name" value="Winged helix-like DNA-binding domain superfamily/Winged helix DNA-binding domain"/>
    <property type="match status" value="1"/>
</dbReference>
<dbReference type="STRING" id="953739.SVEN_3484"/>
<dbReference type="SMART" id="SM00421">
    <property type="entry name" value="HTH_LUXR"/>
    <property type="match status" value="1"/>
</dbReference>
<evidence type="ECO:0000313" key="3">
    <source>
        <dbReference type="Proteomes" id="UP000006854"/>
    </source>
</evidence>
<dbReference type="GO" id="GO:0006355">
    <property type="term" value="P:regulation of DNA-templated transcription"/>
    <property type="evidence" value="ECO:0007669"/>
    <property type="project" value="InterPro"/>
</dbReference>
<proteinExistence type="predicted"/>
<dbReference type="EMBL" id="FR845719">
    <property type="protein sequence ID" value="CCA56770.1"/>
    <property type="molecule type" value="Genomic_DNA"/>
</dbReference>
<name>F2RBQ9_STRVP</name>
<sequence length="336" mass="36574">MRAGEDRSGLDRKAYGLLYRNPGWGLEEVSAAAGCSPAEAEEVCDRLLAMGLLRPAPSTPCGFTTVEPEAALARLVSHEERQSAAHAKRLAGIRSAITSLTTNFSDLRNERREPVEIETLTTPAMVNSFLEDAGSAVRNRMRSMHPGGPPPEGVIDEMLLRDKEMEGRNIEVDVLYQRRTAEVPYVAAYLRDASRPGREARTAESLPLRMILFDDDLAVLPINPADSSEGALAVHGRALLSSLHAFYDHYWHNATLPPQPPPRPKQGGPAARPALDSQELVIVRLLADGVKDEAIARHLGVSSRTLSRLVSGLLDTLGVQTRFQAALRITELGLLA</sequence>
<dbReference type="GO" id="GO:0003677">
    <property type="term" value="F:DNA binding"/>
    <property type="evidence" value="ECO:0007669"/>
    <property type="project" value="InterPro"/>
</dbReference>
<dbReference type="InterPro" id="IPR051797">
    <property type="entry name" value="TrmB-like"/>
</dbReference>
<protein>
    <submittedName>
        <fullName evidence="2">Erythropoiesis-stimulating protein</fullName>
    </submittedName>
</protein>
<feature type="domain" description="HTH luxR-type" evidence="1">
    <location>
        <begin position="268"/>
        <end position="333"/>
    </location>
</feature>
<dbReference type="PANTHER" id="PTHR34293">
    <property type="entry name" value="HTH-TYPE TRANSCRIPTIONAL REGULATOR TRMBL2"/>
    <property type="match status" value="1"/>
</dbReference>
<dbReference type="eggNOG" id="COG2197">
    <property type="taxonomic scope" value="Bacteria"/>
</dbReference>
<evidence type="ECO:0000313" key="2">
    <source>
        <dbReference type="EMBL" id="CCA56770.1"/>
    </source>
</evidence>